<gene>
    <name evidence="2" type="ORF">UY3_15161</name>
</gene>
<evidence type="ECO:0000313" key="3">
    <source>
        <dbReference type="Proteomes" id="UP000031443"/>
    </source>
</evidence>
<keyword evidence="3" id="KW-1185">Reference proteome</keyword>
<dbReference type="EMBL" id="KB567559">
    <property type="protein sequence ID" value="EMP27769.1"/>
    <property type="molecule type" value="Genomic_DNA"/>
</dbReference>
<reference evidence="3" key="1">
    <citation type="journal article" date="2013" name="Nat. Genet.">
        <title>The draft genomes of soft-shell turtle and green sea turtle yield insights into the development and evolution of the turtle-specific body plan.</title>
        <authorList>
            <person name="Wang Z."/>
            <person name="Pascual-Anaya J."/>
            <person name="Zadissa A."/>
            <person name="Li W."/>
            <person name="Niimura Y."/>
            <person name="Huang Z."/>
            <person name="Li C."/>
            <person name="White S."/>
            <person name="Xiong Z."/>
            <person name="Fang D."/>
            <person name="Wang B."/>
            <person name="Ming Y."/>
            <person name="Chen Y."/>
            <person name="Zheng Y."/>
            <person name="Kuraku S."/>
            <person name="Pignatelli M."/>
            <person name="Herrero J."/>
            <person name="Beal K."/>
            <person name="Nozawa M."/>
            <person name="Li Q."/>
            <person name="Wang J."/>
            <person name="Zhang H."/>
            <person name="Yu L."/>
            <person name="Shigenobu S."/>
            <person name="Wang J."/>
            <person name="Liu J."/>
            <person name="Flicek P."/>
            <person name="Searle S."/>
            <person name="Wang J."/>
            <person name="Kuratani S."/>
            <person name="Yin Y."/>
            <person name="Aken B."/>
            <person name="Zhang G."/>
            <person name="Irie N."/>
        </authorList>
    </citation>
    <scope>NUCLEOTIDE SEQUENCE [LARGE SCALE GENOMIC DNA]</scope>
</reference>
<protein>
    <submittedName>
        <fullName evidence="2">Uncharacterized protein</fullName>
    </submittedName>
</protein>
<organism evidence="2 3">
    <name type="scientific">Chelonia mydas</name>
    <name type="common">Green sea-turtle</name>
    <name type="synonym">Chelonia agassizi</name>
    <dbReference type="NCBI Taxonomy" id="8469"/>
    <lineage>
        <taxon>Eukaryota</taxon>
        <taxon>Metazoa</taxon>
        <taxon>Chordata</taxon>
        <taxon>Craniata</taxon>
        <taxon>Vertebrata</taxon>
        <taxon>Euteleostomi</taxon>
        <taxon>Archelosauria</taxon>
        <taxon>Testudinata</taxon>
        <taxon>Testudines</taxon>
        <taxon>Cryptodira</taxon>
        <taxon>Durocryptodira</taxon>
        <taxon>Americhelydia</taxon>
        <taxon>Chelonioidea</taxon>
        <taxon>Cheloniidae</taxon>
        <taxon>Chelonia</taxon>
    </lineage>
</organism>
<sequence>MDNSGKPETSAVNSQEERRDAMGWSGYAASQDLFEYSQFHQLSARKGKELRK</sequence>
<proteinExistence type="predicted"/>
<dbReference type="AlphaFoldDB" id="M7ASX4"/>
<dbReference type="Proteomes" id="UP000031443">
    <property type="component" value="Unassembled WGS sequence"/>
</dbReference>
<evidence type="ECO:0000313" key="2">
    <source>
        <dbReference type="EMBL" id="EMP27769.1"/>
    </source>
</evidence>
<feature type="region of interest" description="Disordered" evidence="1">
    <location>
        <begin position="1"/>
        <end position="24"/>
    </location>
</feature>
<feature type="compositionally biased region" description="Polar residues" evidence="1">
    <location>
        <begin position="1"/>
        <end position="14"/>
    </location>
</feature>
<name>M7ASX4_CHEMY</name>
<evidence type="ECO:0000256" key="1">
    <source>
        <dbReference type="SAM" id="MobiDB-lite"/>
    </source>
</evidence>
<accession>M7ASX4</accession>